<feature type="domain" description="Fibronectin type-III" evidence="3">
    <location>
        <begin position="27"/>
        <end position="122"/>
    </location>
</feature>
<feature type="compositionally biased region" description="Low complexity" evidence="1">
    <location>
        <begin position="1010"/>
        <end position="1043"/>
    </location>
</feature>
<dbReference type="InterPro" id="IPR049109">
    <property type="entry name" value="TARSH/FNDC1_C"/>
</dbReference>
<dbReference type="OrthoDB" id="6129306at2759"/>
<evidence type="ECO:0000313" key="4">
    <source>
        <dbReference type="Ensembl" id="ENSPKIP00000006390.1"/>
    </source>
</evidence>
<accession>A0A3B3QLE7</accession>
<evidence type="ECO:0000256" key="1">
    <source>
        <dbReference type="SAM" id="MobiDB-lite"/>
    </source>
</evidence>
<feature type="chain" id="PRO_5017339702" evidence="2">
    <location>
        <begin position="26"/>
        <end position="1649"/>
    </location>
</feature>
<dbReference type="Proteomes" id="UP000261540">
    <property type="component" value="Unplaced"/>
</dbReference>
<dbReference type="GeneTree" id="ENSGT00530000063558"/>
<dbReference type="PANTHER" id="PTHR23197:SF8">
    <property type="entry name" value="FIBRONECTIN TYPE III DOMAIN-CONTAINING PROTEIN 1"/>
    <property type="match status" value="1"/>
</dbReference>
<keyword evidence="2" id="KW-0732">Signal</keyword>
<dbReference type="SMART" id="SM00060">
    <property type="entry name" value="FN3"/>
    <property type="match status" value="4"/>
</dbReference>
<feature type="region of interest" description="Disordered" evidence="1">
    <location>
        <begin position="1010"/>
        <end position="1135"/>
    </location>
</feature>
<keyword evidence="5" id="KW-1185">Reference proteome</keyword>
<evidence type="ECO:0000313" key="5">
    <source>
        <dbReference type="Proteomes" id="UP000261540"/>
    </source>
</evidence>
<dbReference type="Pfam" id="PF21731">
    <property type="entry name" value="TARSH_C"/>
    <property type="match status" value="1"/>
</dbReference>
<dbReference type="InterPro" id="IPR036116">
    <property type="entry name" value="FN3_sf"/>
</dbReference>
<feature type="compositionally biased region" description="Basic and acidic residues" evidence="1">
    <location>
        <begin position="921"/>
        <end position="935"/>
    </location>
</feature>
<dbReference type="Pfam" id="PF00041">
    <property type="entry name" value="fn3"/>
    <property type="match status" value="3"/>
</dbReference>
<dbReference type="Gene3D" id="2.60.40.10">
    <property type="entry name" value="Immunoglobulins"/>
    <property type="match status" value="4"/>
</dbReference>
<feature type="compositionally biased region" description="Polar residues" evidence="1">
    <location>
        <begin position="848"/>
        <end position="900"/>
    </location>
</feature>
<feature type="compositionally biased region" description="Acidic residues" evidence="1">
    <location>
        <begin position="521"/>
        <end position="532"/>
    </location>
</feature>
<feature type="compositionally biased region" description="Polar residues" evidence="1">
    <location>
        <begin position="656"/>
        <end position="679"/>
    </location>
</feature>
<feature type="signal peptide" evidence="2">
    <location>
        <begin position="1"/>
        <end position="25"/>
    </location>
</feature>
<feature type="compositionally biased region" description="Basic and acidic residues" evidence="1">
    <location>
        <begin position="639"/>
        <end position="655"/>
    </location>
</feature>
<feature type="compositionally biased region" description="Polar residues" evidence="1">
    <location>
        <begin position="1044"/>
        <end position="1056"/>
    </location>
</feature>
<organism evidence="4 5">
    <name type="scientific">Paramormyrops kingsleyae</name>
    <dbReference type="NCBI Taxonomy" id="1676925"/>
    <lineage>
        <taxon>Eukaryota</taxon>
        <taxon>Metazoa</taxon>
        <taxon>Chordata</taxon>
        <taxon>Craniata</taxon>
        <taxon>Vertebrata</taxon>
        <taxon>Euteleostomi</taxon>
        <taxon>Actinopterygii</taxon>
        <taxon>Neopterygii</taxon>
        <taxon>Teleostei</taxon>
        <taxon>Osteoglossocephala</taxon>
        <taxon>Osteoglossomorpha</taxon>
        <taxon>Osteoglossiformes</taxon>
        <taxon>Mormyridae</taxon>
        <taxon>Paramormyrops</taxon>
    </lineage>
</organism>
<feature type="region of interest" description="Disordered" evidence="1">
    <location>
        <begin position="413"/>
        <end position="997"/>
    </location>
</feature>
<feature type="domain" description="Fibronectin type-III" evidence="3">
    <location>
        <begin position="1413"/>
        <end position="1507"/>
    </location>
</feature>
<feature type="region of interest" description="Disordered" evidence="1">
    <location>
        <begin position="112"/>
        <end position="133"/>
    </location>
</feature>
<feature type="compositionally biased region" description="Polar residues" evidence="1">
    <location>
        <begin position="800"/>
        <end position="809"/>
    </location>
</feature>
<dbReference type="PROSITE" id="PS50853">
    <property type="entry name" value="FN3"/>
    <property type="match status" value="4"/>
</dbReference>
<feature type="compositionally biased region" description="Basic and acidic residues" evidence="1">
    <location>
        <begin position="737"/>
        <end position="762"/>
    </location>
</feature>
<feature type="compositionally biased region" description="Low complexity" evidence="1">
    <location>
        <begin position="938"/>
        <end position="954"/>
    </location>
</feature>
<feature type="compositionally biased region" description="Basic and acidic residues" evidence="1">
    <location>
        <begin position="115"/>
        <end position="133"/>
    </location>
</feature>
<sequence>MSPATVRTLLCLLLSLIALILGVAGLRPLKPTNVKLTVIDEGLRVTWGPPDELDSRPVDWYNIGYGTAMKTLRFVKVDKDERSQVLEDVEPGVLHFLKMTAENADGMSKPVYKAETPKAKSQERRRPTEEIREKLDSPRNVALGSNRGYLLGLAQSDHRLLDKPRPLGRRSQRPHQLASESVYVVSLQAQNAPRQSSSAYSAVMTKKKLAEPEELPEAKDITVRVNSPQSVMVSWVDPATDRERSSDNSREWLYTVRYREKGESARWDYKETPQRRLLVDGLFADHMYEFSVRISEGLRHGPWSASVFQRTPESAPTGSPTNFHVKPLRGKGTAVTATWEPPEEPNGRLREYILTYAPALKPFGAKSITYPGSQTSASIDGLQPGDSYIFKIRAVNRRGQGPPTKAFSIAMPTTSAVASSQQTKSQENDRSSHLSSRTSKQSSKDSKDDGLQSTEETDEPAPYSPKTVNPMARRSRPLSQSRSYHSVFSSARSLVRNGASPLQDKRDQNNKDHTSHKESSDELEEDLDEEDTENRKQTVTQNNDKSSSKNPAYGSDTSPHDTSPSRSHATPVKPWPGSVPRVPFHTRIIPAANSQTDVGMESVKPRRLPTPTRKSTTHVASPERVDTSSPSSNNQDVSLSRKDYTANAHPDKKESLQITPNQETSSKLNQAPSIQTQGGNHHAGSGLVLSRRKPFGPMRNTSRVFHGQRKPVSSSAASQSTLPTGIQNPQSSSHALIKNDVKVEGNNQDYKDTEGVIKDERPTAASHASTLHSLSSPVSKDGKDGQESRTKEYNYGSYPFSRTNSSTSMGRGYRLGVSNRTLPRVSSSRDKSAPSVGANRPVLKETSSHSGISMPRQTSSDLLPSKHLSTSGASKPSLPNWSSVLSGSANSVKSPSSRGNTESSDSSTKKSGSENGNENSDNVHHGNKETSEKNYKITTTSAPQSATSAASKASRPQSNDNESIDRDSSPRKGSSTVPLLPRRPLVGPNGRFRSPLLQNRQLSLRLPTRLLPSQHTQSSGSISESSRLPSSSGTGTSSHVMSSQLPHSASRQTSSEGAGPSSVAKQSQPSDTSLRQPIQGTRLRYPSRMDISSRGKKNGNEQGKNGRPNLTVANGKDAPTSDNSNKPGGQRIITGPEGTKWIVDLNKGLLMNENGQILQDSEGRPHRVVLGEDGQTIFDSQGSPLVNQEGLALFGHGRDSRPVVNPKDKMLTLGGKPLIGLDRPKLRTTTVQTTTTELTTLPTTTEMTTVEPTMKLTVEPTTIAVHPTCPPGTYSKSDARGFPLLDMDGILNCYPEEGASGMDVDAVVTVPVSTHRPGTLAVVEEDFVMQTTLASTTAAPVIQSATKPLNSGPSSTFDAAGNERFTAPYVSYIRKDPGAPCSLTEALEYVQVDVLENLLAMDNQAHNLPPRNKPHNITVVAMEGCHSFVILDWARPLKDDMVSGYMVYSASYDDVLSNRWSSATSTGTHLPVENLKPNSRYYFKVQAKNIFGMGPISDTLTYVTESDDPLLIERPPGGEPIWIPFSFKYNTAQSTCKGSQFVKRTWYRKFVGVVLCNSLRYKIFMGEGLKDTFYSIGDTFGFGEDHCQFVDSYLEGRTGPHSLSEFLPTTQGFYRSYRQEPVRFGPIGQRTPHTFVGWYECGVPIPGKW</sequence>
<feature type="domain" description="Fibronectin type-III" evidence="3">
    <location>
        <begin position="319"/>
        <end position="416"/>
    </location>
</feature>
<dbReference type="Ensembl" id="ENSPKIT00000030414.1">
    <property type="protein sequence ID" value="ENSPKIP00000006390.1"/>
    <property type="gene ID" value="ENSPKIG00000022686.1"/>
</dbReference>
<name>A0A3B3QLE7_9TELE</name>
<feature type="compositionally biased region" description="Polar residues" evidence="1">
    <location>
        <begin position="627"/>
        <end position="638"/>
    </location>
</feature>
<feature type="compositionally biased region" description="Polar residues" evidence="1">
    <location>
        <begin position="413"/>
        <end position="425"/>
    </location>
</feature>
<dbReference type="InterPro" id="IPR003961">
    <property type="entry name" value="FN3_dom"/>
</dbReference>
<reference evidence="4" key="2">
    <citation type="submission" date="2025-09" db="UniProtKB">
        <authorList>
            <consortium name="Ensembl"/>
        </authorList>
    </citation>
    <scope>IDENTIFICATION</scope>
</reference>
<dbReference type="CDD" id="cd00063">
    <property type="entry name" value="FN3"/>
    <property type="match status" value="4"/>
</dbReference>
<protein>
    <submittedName>
        <fullName evidence="4">Fibronectin type III domain containing 1</fullName>
    </submittedName>
</protein>
<feature type="compositionally biased region" description="Polar residues" evidence="1">
    <location>
        <begin position="1063"/>
        <end position="1079"/>
    </location>
</feature>
<dbReference type="PRINTS" id="PR00014">
    <property type="entry name" value="FNTYPEIII"/>
</dbReference>
<feature type="compositionally biased region" description="Polar residues" evidence="1">
    <location>
        <begin position="537"/>
        <end position="568"/>
    </location>
</feature>
<dbReference type="SUPFAM" id="SSF49265">
    <property type="entry name" value="Fibronectin type III"/>
    <property type="match status" value="3"/>
</dbReference>
<feature type="compositionally biased region" description="Basic and acidic residues" evidence="1">
    <location>
        <begin position="503"/>
        <end position="520"/>
    </location>
</feature>
<reference evidence="4" key="1">
    <citation type="submission" date="2025-08" db="UniProtKB">
        <authorList>
            <consortium name="Ensembl"/>
        </authorList>
    </citation>
    <scope>IDENTIFICATION</scope>
</reference>
<evidence type="ECO:0000259" key="3">
    <source>
        <dbReference type="PROSITE" id="PS50853"/>
    </source>
</evidence>
<evidence type="ECO:0000256" key="2">
    <source>
        <dbReference type="SAM" id="SignalP"/>
    </source>
</evidence>
<feature type="compositionally biased region" description="Low complexity" evidence="1">
    <location>
        <begin position="977"/>
        <end position="986"/>
    </location>
</feature>
<feature type="compositionally biased region" description="Polar residues" evidence="1">
    <location>
        <begin position="711"/>
        <end position="734"/>
    </location>
</feature>
<feature type="compositionally biased region" description="Polar residues" evidence="1">
    <location>
        <begin position="477"/>
        <end position="492"/>
    </location>
</feature>
<dbReference type="InterPro" id="IPR013783">
    <property type="entry name" value="Ig-like_fold"/>
</dbReference>
<proteinExistence type="predicted"/>
<dbReference type="PANTHER" id="PTHR23197">
    <property type="entry name" value="TARSH-RELATED FIBRONECTIN DOMAIN-CONTAINING"/>
    <property type="match status" value="1"/>
</dbReference>
<feature type="domain" description="Fibronectin type-III" evidence="3">
    <location>
        <begin position="217"/>
        <end position="314"/>
    </location>
</feature>
<dbReference type="STRING" id="1676925.ENSPKIP00000006390"/>
<feature type="compositionally biased region" description="Low complexity" evidence="1">
    <location>
        <begin position="763"/>
        <end position="776"/>
    </location>
</feature>
<feature type="compositionally biased region" description="Basic and acidic residues" evidence="1">
    <location>
        <begin position="780"/>
        <end position="792"/>
    </location>
</feature>